<dbReference type="InterPro" id="IPR021146">
    <property type="entry name" value="Phage_gp6-like_head-tail"/>
</dbReference>
<organism evidence="1 2">
    <name type="scientific">Enterobacter cancerogenus</name>
    <dbReference type="NCBI Taxonomy" id="69218"/>
    <lineage>
        <taxon>Bacteria</taxon>
        <taxon>Pseudomonadati</taxon>
        <taxon>Pseudomonadota</taxon>
        <taxon>Gammaproteobacteria</taxon>
        <taxon>Enterobacterales</taxon>
        <taxon>Enterobacteriaceae</taxon>
        <taxon>Enterobacter</taxon>
        <taxon>Enterobacter cloacae complex</taxon>
    </lineage>
</organism>
<evidence type="ECO:0000313" key="2">
    <source>
        <dbReference type="Proteomes" id="UP000351155"/>
    </source>
</evidence>
<dbReference type="Proteomes" id="UP000351155">
    <property type="component" value="Unassembled WGS sequence"/>
</dbReference>
<dbReference type="AlphaFoldDB" id="A0A484X7V6"/>
<reference evidence="1 2" key="1">
    <citation type="submission" date="2019-03" db="EMBL/GenBank/DDBJ databases">
        <authorList>
            <consortium name="Pathogen Informatics"/>
        </authorList>
    </citation>
    <scope>NUCLEOTIDE SEQUENCE [LARGE SCALE GENOMIC DNA]</scope>
    <source>
        <strain evidence="1 2">NCTC12126</strain>
    </source>
</reference>
<dbReference type="CDD" id="cd08054">
    <property type="entry name" value="gp6"/>
    <property type="match status" value="1"/>
</dbReference>
<accession>A0A484X7V6</accession>
<gene>
    <name evidence="1" type="ORF">NCTC12126_01620</name>
</gene>
<protein>
    <submittedName>
        <fullName evidence="1">DNA-packaging protein</fullName>
    </submittedName>
</protein>
<dbReference type="NCBIfam" id="TIGR01560">
    <property type="entry name" value="put_DNA_pack"/>
    <property type="match status" value="1"/>
</dbReference>
<dbReference type="Pfam" id="PF05135">
    <property type="entry name" value="Phage_connect_1"/>
    <property type="match status" value="1"/>
</dbReference>
<evidence type="ECO:0000313" key="1">
    <source>
        <dbReference type="EMBL" id="VFS19482.1"/>
    </source>
</evidence>
<name>A0A484X7V6_9ENTR</name>
<dbReference type="InterPro" id="IPR006450">
    <property type="entry name" value="Phage_HK97_gp6-like"/>
</dbReference>
<sequence length="108" mass="12207">MIELVTLGEVKDHCRIDGDYSDNDLLGKIRAASSAIIRFCQGSRDKIVDANNRPLESEECSLAREATLRLVTKLYRDPDGATMRDLKQGELPFDVTMLIWDLRLPTIL</sequence>
<proteinExistence type="predicted"/>
<dbReference type="EMBL" id="CAADIW010000008">
    <property type="protein sequence ID" value="VFS19482.1"/>
    <property type="molecule type" value="Genomic_DNA"/>
</dbReference>
<dbReference type="Gene3D" id="1.10.3230.30">
    <property type="entry name" value="Phage gp6-like head-tail connector protein"/>
    <property type="match status" value="1"/>
</dbReference>